<organism evidence="3 4">
    <name type="scientific">Yeguia hominis</name>
    <dbReference type="NCBI Taxonomy" id="2763662"/>
    <lineage>
        <taxon>Bacteria</taxon>
        <taxon>Bacillati</taxon>
        <taxon>Bacillota</taxon>
        <taxon>Clostridia</taxon>
        <taxon>Eubacteriales</taxon>
        <taxon>Yeguiaceae</taxon>
        <taxon>Yeguia</taxon>
    </lineage>
</organism>
<name>A0A926D8H0_9FIRM</name>
<sequence length="338" mass="37362">MKQHTGRKIAILCIFACFLILFFVLMAVRLQLAAAQTGQFRNKVWQGDETVYSQVSCYLSEDAGLSADSITELRRGLDLELETASLKPANDSARLWIDAYSTETTLTAENGGNSVKVSATAVGGEFFFFHPIPLLSGYYFSEEELMHDRVVIDENLAWQFFGSSDVAGQRITIGGKPFLVAAVTQPEDNALFAASYGKKPHLYLSYSALAEMLPERKITCYEAILPSPVTGFGKELVAKGLSDAGFSAEAVENSARFSIPNLWERLKSIGNRSMRLDTIQYPYWENIAVVIQDRCALFLFGELAALALSLIALVIAFLIFKQDLKALGGKLVPKHFKR</sequence>
<keyword evidence="1" id="KW-0812">Transmembrane</keyword>
<keyword evidence="1" id="KW-0472">Membrane</keyword>
<dbReference type="PANTHER" id="PTHR30572">
    <property type="entry name" value="MEMBRANE COMPONENT OF TRANSPORTER-RELATED"/>
    <property type="match status" value="1"/>
</dbReference>
<dbReference type="GO" id="GO:0005886">
    <property type="term" value="C:plasma membrane"/>
    <property type="evidence" value="ECO:0007669"/>
    <property type="project" value="TreeGrafter"/>
</dbReference>
<dbReference type="AlphaFoldDB" id="A0A926D8H0"/>
<comment type="caution">
    <text evidence="3">The sequence shown here is derived from an EMBL/GenBank/DDBJ whole genome shotgun (WGS) entry which is preliminary data.</text>
</comment>
<dbReference type="GO" id="GO:0022857">
    <property type="term" value="F:transmembrane transporter activity"/>
    <property type="evidence" value="ECO:0007669"/>
    <property type="project" value="TreeGrafter"/>
</dbReference>
<protein>
    <submittedName>
        <fullName evidence="3">ABC transporter permease</fullName>
    </submittedName>
</protein>
<dbReference type="InterPro" id="IPR025857">
    <property type="entry name" value="MacB_PCD"/>
</dbReference>
<keyword evidence="1" id="KW-1133">Transmembrane helix</keyword>
<dbReference type="InterPro" id="IPR050250">
    <property type="entry name" value="Macrolide_Exporter_MacB"/>
</dbReference>
<dbReference type="Proteomes" id="UP000651482">
    <property type="component" value="Unassembled WGS sequence"/>
</dbReference>
<proteinExistence type="predicted"/>
<dbReference type="PANTHER" id="PTHR30572:SF4">
    <property type="entry name" value="ABC TRANSPORTER PERMEASE YTRF"/>
    <property type="match status" value="1"/>
</dbReference>
<evidence type="ECO:0000259" key="2">
    <source>
        <dbReference type="Pfam" id="PF12704"/>
    </source>
</evidence>
<feature type="domain" description="MacB-like periplasmic core" evidence="2">
    <location>
        <begin position="13"/>
        <end position="213"/>
    </location>
</feature>
<feature type="transmembrane region" description="Helical" evidence="1">
    <location>
        <begin position="296"/>
        <end position="320"/>
    </location>
</feature>
<dbReference type="EMBL" id="JACRSN010000004">
    <property type="protein sequence ID" value="MBC8533171.1"/>
    <property type="molecule type" value="Genomic_DNA"/>
</dbReference>
<gene>
    <name evidence="3" type="ORF">IAG03_03960</name>
</gene>
<evidence type="ECO:0000313" key="3">
    <source>
        <dbReference type="EMBL" id="MBC8533171.1"/>
    </source>
</evidence>
<evidence type="ECO:0000313" key="4">
    <source>
        <dbReference type="Proteomes" id="UP000651482"/>
    </source>
</evidence>
<dbReference type="Pfam" id="PF12704">
    <property type="entry name" value="MacB_PCD"/>
    <property type="match status" value="1"/>
</dbReference>
<reference evidence="3" key="1">
    <citation type="submission" date="2020-08" db="EMBL/GenBank/DDBJ databases">
        <title>Genome public.</title>
        <authorList>
            <person name="Liu C."/>
            <person name="Sun Q."/>
        </authorList>
    </citation>
    <scope>NUCLEOTIDE SEQUENCE</scope>
    <source>
        <strain evidence="3">NSJ-40</strain>
    </source>
</reference>
<dbReference type="RefSeq" id="WP_249318520.1">
    <property type="nucleotide sequence ID" value="NZ_JACRSN010000004.1"/>
</dbReference>
<accession>A0A926D8H0</accession>
<evidence type="ECO:0000256" key="1">
    <source>
        <dbReference type="SAM" id="Phobius"/>
    </source>
</evidence>
<keyword evidence="4" id="KW-1185">Reference proteome</keyword>